<evidence type="ECO:0000256" key="1">
    <source>
        <dbReference type="ARBA" id="ARBA00023015"/>
    </source>
</evidence>
<evidence type="ECO:0000256" key="2">
    <source>
        <dbReference type="ARBA" id="ARBA00023163"/>
    </source>
</evidence>
<gene>
    <name evidence="4" type="ORF">K5V21_18210</name>
</gene>
<dbReference type="Gene3D" id="1.10.10.10">
    <property type="entry name" value="Winged helix-like DNA-binding domain superfamily/Winged helix DNA-binding domain"/>
    <property type="match status" value="1"/>
</dbReference>
<dbReference type="EMBL" id="JAIKTU010000023">
    <property type="protein sequence ID" value="MBY0757364.1"/>
    <property type="molecule type" value="Genomic_DNA"/>
</dbReference>
<dbReference type="Proteomes" id="UP001299068">
    <property type="component" value="Unassembled WGS sequence"/>
</dbReference>
<dbReference type="PANTHER" id="PTHR30185">
    <property type="entry name" value="CRYPTIC BETA-GLUCOSIDE BGL OPERON ANTITERMINATOR"/>
    <property type="match status" value="1"/>
</dbReference>
<evidence type="ECO:0000313" key="4">
    <source>
        <dbReference type="EMBL" id="MBY0757364.1"/>
    </source>
</evidence>
<sequence>MFKEELLERSERLQLNILKKLYLNNGRVAKYELYSTLNISPPTLKSHLEKIDLLLRSHYDNKAQVLYIQNDIILKYENYINLEHLMSICIKNSLKYSLLKYLFENNHKPLSGIKICNELNISLSTLNRKVSECNCMLKEFDIFIKNYRLEGSKAQISYFFYSLFVNTGITSSNPNFIFNKLLNFFHKKFNISFNIKQKYSLYIWTIIISERKFFFRRDCFHDKFHKDNLKDNNFFLELKTFFEENNFNKNIGECLSYTTICFILSFNMLPIDFVINNIKFKNNIAYKNYELILSEIDRLFIYSPNNFNDTLKCNLLNICYKQYFFKGIFYSNDYITTQHYLNEFSSYSRLKFVEKLLLKIHTLTNNYYIDNEYFKFCTILTLNYINGHTKCPITIGVLSQTENLTLTSTINDLNNVLRKKFDVIVETYNENKKNYDLVISNFNLKFKFLSNNYDNIYSFTNLGIKYDLENIIKLLNKIEEKKLKNKF</sequence>
<evidence type="ECO:0000313" key="5">
    <source>
        <dbReference type="Proteomes" id="UP001299068"/>
    </source>
</evidence>
<keyword evidence="5" id="KW-1185">Reference proteome</keyword>
<comment type="caution">
    <text evidence="4">The sequence shown here is derived from an EMBL/GenBank/DDBJ whole genome shotgun (WGS) entry which is preliminary data.</text>
</comment>
<reference evidence="4 5" key="1">
    <citation type="journal article" date="2021" name="Cell Host Microbe">
        <title>in vivo commensal control of Clostridioides difficile virulence.</title>
        <authorList>
            <person name="Girinathan B.P."/>
            <person name="Dibenedetto N."/>
            <person name="Worley J.N."/>
            <person name="Peltier J."/>
            <person name="Arrieta-Ortiz M.L."/>
            <person name="Rupa Christinal Immanuel S."/>
            <person name="Lavin R."/>
            <person name="Delaney M.L."/>
            <person name="Cummins C."/>
            <person name="Hoffmann M."/>
            <person name="Luo Y."/>
            <person name="Gonzalez-Escalona N."/>
            <person name="Allard M."/>
            <person name="Onderdonk A.B."/>
            <person name="Gerber G.K."/>
            <person name="Sonenshein A.L."/>
            <person name="Baliga N."/>
            <person name="Dupuy B."/>
            <person name="Bry L."/>
        </authorList>
    </citation>
    <scope>NUCLEOTIDE SEQUENCE [LARGE SCALE GENOMIC DNA]</scope>
    <source>
        <strain evidence="4 5">DSM 599</strain>
    </source>
</reference>
<dbReference type="InterPro" id="IPR036388">
    <property type="entry name" value="WH-like_DNA-bd_sf"/>
</dbReference>
<protein>
    <submittedName>
        <fullName evidence="4">Helix-turn-helix domain-containing protein</fullName>
    </submittedName>
</protein>
<dbReference type="RefSeq" id="WP_221862458.1">
    <property type="nucleotide sequence ID" value="NZ_JAIKTU010000023.1"/>
</dbReference>
<name>A0ABS7L2Q9_CLOSR</name>
<keyword evidence="1" id="KW-0805">Transcription regulation</keyword>
<organism evidence="4 5">
    <name type="scientific">Clostridium sardiniense</name>
    <name type="common">Clostridium absonum</name>
    <dbReference type="NCBI Taxonomy" id="29369"/>
    <lineage>
        <taxon>Bacteria</taxon>
        <taxon>Bacillati</taxon>
        <taxon>Bacillota</taxon>
        <taxon>Clostridia</taxon>
        <taxon>Eubacteriales</taxon>
        <taxon>Clostridiaceae</taxon>
        <taxon>Clostridium</taxon>
    </lineage>
</organism>
<dbReference type="Pfam" id="PF05043">
    <property type="entry name" value="Mga"/>
    <property type="match status" value="1"/>
</dbReference>
<accession>A0ABS7L2Q9</accession>
<keyword evidence="2" id="KW-0804">Transcription</keyword>
<evidence type="ECO:0000259" key="3">
    <source>
        <dbReference type="Pfam" id="PF05043"/>
    </source>
</evidence>
<dbReference type="InterPro" id="IPR050661">
    <property type="entry name" value="BglG_antiterminators"/>
</dbReference>
<dbReference type="PANTHER" id="PTHR30185:SF18">
    <property type="entry name" value="TRANSCRIPTIONAL REGULATOR MTLR"/>
    <property type="match status" value="1"/>
</dbReference>
<proteinExistence type="predicted"/>
<dbReference type="InterPro" id="IPR007737">
    <property type="entry name" value="Mga_HTH"/>
</dbReference>
<feature type="domain" description="Mga helix-turn-helix" evidence="3">
    <location>
        <begin position="80"/>
        <end position="164"/>
    </location>
</feature>